<reference evidence="2" key="1">
    <citation type="submission" date="2018-06" db="EMBL/GenBank/DDBJ databases">
        <authorList>
            <person name="Zhirakovskaya E."/>
        </authorList>
    </citation>
    <scope>NUCLEOTIDE SEQUENCE</scope>
</reference>
<proteinExistence type="predicted"/>
<sequence length="1102" mass="126024">MKFVAQILLILFFISNFLSAFSLDEKNTAHNISSFEQYIFYLENNKIEEININSKILSNDFEKDFAEAVINYKQNKFENSYRLLFVHLKERPVFLKYYEYLVKTAGVLNNYNQIKDFVSQSKDEAEFLYLSGLIDYYETNYGSAEEKFSKVLQTKPNSVEVLIYLSNTQRRLGDYEKAAETLQTAKNMVSKNDPKTAEILVLKGSLYFLSDKYEKAEKVYKEGLQAAKESGNNIEIVKANMNLGMINDLSGNIRKARELFENAYNLSKKIDQKELVALVLSEWAVSFTYSNEPVEARKRYEESYSIFQSFNNRERMALTAVNIASLYLNIGNYRGALDYYNSALERSGENVRAKMLAFRGLGDVYTNLANYTKALKYYNDAKDLSRKIKDISTETEINIGMGVLFYNLGKPKKALDLILENIDEINENELPYLKAELDQKVGIIYTSTGNYSDAEKYLASSITLSDKFGDIYNSILSNTYLAYSYILNNNAKSGKKILKKQLKLCREYGLNQLAGVQLLMISETTNGNKRYNDLKEAAKFSLSAGDKSTLAEIYFSIGRYYEEQEQLGNAEEYFLKAISIIEDQLPLLKNNSEMQITFFANYHQMYISLADLYLRSGKIQRAFWILDRSRSRNTLYNLLGIKFSETNNIDLVNKFYDLNWKLLNNLGDTDSLEVRLQKIRNELTDKYPELTKQLNINSNTADFLQPDMFSASQYFISYFFDSDSIYVFKTSRKGLELVKLQTSVSDIENIISSISPYYNPEVVDKDIHFNKDLFSFNPDKAYELYMKILEPVLSDVPKNSELIFSLPNQLAAVPFEFLSTDKRNISGGSSLFDRKYLIEDYSITYSPSFSIWKELRSRASSQNKLALLAGDPDLNTGGNGYSSTRGVSENLDLYSRDIKVLPLKYSSEEIEDIEGYFSNDVVLLKDKATETNFKNNAQSASVIHLSTHSFLFNNYPVVIFAEDDENDGYLETGEIAKLKLNSDMVVLSSCKSGLGYIDKAEGILGMQKVFFDAGASSVVLSLWDVSDKHTVSLMKFFYEFLSDGQAKSEALRNAKIKFINKIDPNPYYWAAFTLSGNSNPIQFVNDSNIYIYLFGLIILLLL</sequence>
<evidence type="ECO:0000313" key="2">
    <source>
        <dbReference type="EMBL" id="VAX21200.1"/>
    </source>
</evidence>
<dbReference type="PANTHER" id="PTHR10098:SF108">
    <property type="entry name" value="TETRATRICOPEPTIDE REPEAT PROTEIN 28"/>
    <property type="match status" value="1"/>
</dbReference>
<dbReference type="Pfam" id="PF13432">
    <property type="entry name" value="TPR_16"/>
    <property type="match status" value="1"/>
</dbReference>
<dbReference type="Pfam" id="PF12770">
    <property type="entry name" value="CHAT"/>
    <property type="match status" value="1"/>
</dbReference>
<feature type="domain" description="CHAT" evidence="1">
    <location>
        <begin position="781"/>
        <end position="1077"/>
    </location>
</feature>
<gene>
    <name evidence="2" type="ORF">MNBD_IGNAVI01-512</name>
</gene>
<dbReference type="SUPFAM" id="SSF48452">
    <property type="entry name" value="TPR-like"/>
    <property type="match status" value="3"/>
</dbReference>
<name>A0A3B1CEV4_9ZZZZ</name>
<dbReference type="InterPro" id="IPR019734">
    <property type="entry name" value="TPR_rpt"/>
</dbReference>
<dbReference type="AlphaFoldDB" id="A0A3B1CEV4"/>
<organism evidence="2">
    <name type="scientific">hydrothermal vent metagenome</name>
    <dbReference type="NCBI Taxonomy" id="652676"/>
    <lineage>
        <taxon>unclassified sequences</taxon>
        <taxon>metagenomes</taxon>
        <taxon>ecological metagenomes</taxon>
    </lineage>
</organism>
<dbReference type="Gene3D" id="1.25.40.10">
    <property type="entry name" value="Tetratricopeptide repeat domain"/>
    <property type="match status" value="4"/>
</dbReference>
<dbReference type="SMART" id="SM00028">
    <property type="entry name" value="TPR"/>
    <property type="match status" value="10"/>
</dbReference>
<dbReference type="Pfam" id="PF13181">
    <property type="entry name" value="TPR_8"/>
    <property type="match status" value="1"/>
</dbReference>
<dbReference type="InterPro" id="IPR011990">
    <property type="entry name" value="TPR-like_helical_dom_sf"/>
</dbReference>
<dbReference type="EMBL" id="UOGD01000190">
    <property type="protein sequence ID" value="VAX21200.1"/>
    <property type="molecule type" value="Genomic_DNA"/>
</dbReference>
<feature type="non-terminal residue" evidence="2">
    <location>
        <position position="1102"/>
    </location>
</feature>
<accession>A0A3B1CEV4</accession>
<dbReference type="InterPro" id="IPR024983">
    <property type="entry name" value="CHAT_dom"/>
</dbReference>
<dbReference type="Pfam" id="PF13424">
    <property type="entry name" value="TPR_12"/>
    <property type="match status" value="1"/>
</dbReference>
<dbReference type="PROSITE" id="PS50005">
    <property type="entry name" value="TPR"/>
    <property type="match status" value="5"/>
</dbReference>
<dbReference type="PANTHER" id="PTHR10098">
    <property type="entry name" value="RAPSYN-RELATED"/>
    <property type="match status" value="1"/>
</dbReference>
<protein>
    <recommendedName>
        <fullName evidence="1">CHAT domain-containing protein</fullName>
    </recommendedName>
</protein>
<evidence type="ECO:0000259" key="1">
    <source>
        <dbReference type="Pfam" id="PF12770"/>
    </source>
</evidence>